<dbReference type="EMBL" id="SGUG01000011">
    <property type="protein sequence ID" value="MDG0862717.1"/>
    <property type="molecule type" value="Genomic_DNA"/>
</dbReference>
<name>A0A9X4LFX5_9BURK</name>
<dbReference type="SUPFAM" id="SSF54427">
    <property type="entry name" value="NTF2-like"/>
    <property type="match status" value="1"/>
</dbReference>
<keyword evidence="3" id="KW-1185">Reference proteome</keyword>
<dbReference type="Proteomes" id="UP001152766">
    <property type="component" value="Unassembled WGS sequence"/>
</dbReference>
<dbReference type="Gene3D" id="3.10.450.50">
    <property type="match status" value="1"/>
</dbReference>
<accession>A0A9X4LFX5</accession>
<proteinExistence type="predicted"/>
<reference evidence="2" key="1">
    <citation type="submission" date="2019-02" db="EMBL/GenBank/DDBJ databases">
        <title>Draft genome of the type strain Pelomonas aquatica CCUG 52575T.</title>
        <authorList>
            <person name="Gomila M."/>
            <person name="Lalucat J."/>
        </authorList>
    </citation>
    <scope>NUCLEOTIDE SEQUENCE</scope>
    <source>
        <strain evidence="2">CCUG 52575</strain>
    </source>
</reference>
<gene>
    <name evidence="2" type="ORF">EXJ73_09580</name>
</gene>
<evidence type="ECO:0000313" key="2">
    <source>
        <dbReference type="EMBL" id="MDG0862717.1"/>
    </source>
</evidence>
<dbReference type="AlphaFoldDB" id="A0A9X4LFX5"/>
<evidence type="ECO:0000259" key="1">
    <source>
        <dbReference type="Pfam" id="PF12680"/>
    </source>
</evidence>
<dbReference type="InterPro" id="IPR032710">
    <property type="entry name" value="NTF2-like_dom_sf"/>
</dbReference>
<comment type="caution">
    <text evidence="2">The sequence shown here is derived from an EMBL/GenBank/DDBJ whole genome shotgun (WGS) entry which is preliminary data.</text>
</comment>
<feature type="domain" description="SnoaL-like" evidence="1">
    <location>
        <begin position="65"/>
        <end position="161"/>
    </location>
</feature>
<protein>
    <recommendedName>
        <fullName evidence="1">SnoaL-like domain-containing protein</fullName>
    </recommendedName>
</protein>
<dbReference type="InterPro" id="IPR037401">
    <property type="entry name" value="SnoaL-like"/>
</dbReference>
<sequence length="176" mass="19289">MKRTAEPSGTRSQCCLMDLMGRRLCWREGRFRLGVIPRAWPRRSSGPSTTALQGQPAMTDGFELVRAYLAAYAARDLAAIEPLLADAVTLRDWKIRVAGKAAALAETRRNFDAVSTLDIEVLALFARERGVAAELRIDVDGRDTLHVVDLFDLDASGRIAAIRAFIGRGDEDEAGT</sequence>
<organism evidence="2 3">
    <name type="scientific">Pelomonas aquatica</name>
    <dbReference type="NCBI Taxonomy" id="431058"/>
    <lineage>
        <taxon>Bacteria</taxon>
        <taxon>Pseudomonadati</taxon>
        <taxon>Pseudomonadota</taxon>
        <taxon>Betaproteobacteria</taxon>
        <taxon>Burkholderiales</taxon>
        <taxon>Sphaerotilaceae</taxon>
        <taxon>Roseateles</taxon>
    </lineage>
</organism>
<dbReference type="Pfam" id="PF12680">
    <property type="entry name" value="SnoaL_2"/>
    <property type="match status" value="1"/>
</dbReference>
<evidence type="ECO:0000313" key="3">
    <source>
        <dbReference type="Proteomes" id="UP001152766"/>
    </source>
</evidence>